<accession>A0A853C7E8</accession>
<gene>
    <name evidence="9" type="ORF">HNR19_004182</name>
</gene>
<dbReference type="SUPFAM" id="SSF54427">
    <property type="entry name" value="NTF2-like"/>
    <property type="match status" value="1"/>
</dbReference>
<keyword evidence="5" id="KW-0804">Transcription</keyword>
<sequence length="284" mass="30671">MDEATEVFENERGRLRAVAVRMLGGTDDADDVVQEAWLKWSTADRADIDKPAAWLTTVVSRLCLDKLRSRGRRGETPLDDVPVELPGSVPDPASEAELADSVDAALLVVLDLLSPAERLAFVLHDLFALPFDEISAITGRTPAAVRQLASRGRRRVQDPSAAELAESKARQQRVVDAFFAASKAGEFDKLLELLDPDAVIRADGGIVKMGGKPVIAGAQAVAERFNGQARAVLTTTLDGYAAGVWQLHRVPQVVFGFVINDEGRIVEIEQLGDPDVLASLDLAR</sequence>
<dbReference type="GO" id="GO:0016987">
    <property type="term" value="F:sigma factor activity"/>
    <property type="evidence" value="ECO:0007669"/>
    <property type="project" value="UniProtKB-KW"/>
</dbReference>
<proteinExistence type="inferred from homology"/>
<evidence type="ECO:0000313" key="10">
    <source>
        <dbReference type="Proteomes" id="UP000530424"/>
    </source>
</evidence>
<keyword evidence="4" id="KW-0731">Sigma factor</keyword>
<evidence type="ECO:0000256" key="1">
    <source>
        <dbReference type="ARBA" id="ARBA00010641"/>
    </source>
</evidence>
<dbReference type="GO" id="GO:0003677">
    <property type="term" value="F:DNA binding"/>
    <property type="evidence" value="ECO:0007669"/>
    <property type="project" value="InterPro"/>
</dbReference>
<evidence type="ECO:0000256" key="3">
    <source>
        <dbReference type="ARBA" id="ARBA00023015"/>
    </source>
</evidence>
<evidence type="ECO:0000259" key="8">
    <source>
        <dbReference type="Pfam" id="PF08281"/>
    </source>
</evidence>
<dbReference type="InterPro" id="IPR013324">
    <property type="entry name" value="RNA_pol_sigma_r3/r4-like"/>
</dbReference>
<dbReference type="InterPro" id="IPR007627">
    <property type="entry name" value="RNA_pol_sigma70_r2"/>
</dbReference>
<organism evidence="9 10">
    <name type="scientific">Nocardioides thalensis</name>
    <dbReference type="NCBI Taxonomy" id="1914755"/>
    <lineage>
        <taxon>Bacteria</taxon>
        <taxon>Bacillati</taxon>
        <taxon>Actinomycetota</taxon>
        <taxon>Actinomycetes</taxon>
        <taxon>Propionibacteriales</taxon>
        <taxon>Nocardioidaceae</taxon>
        <taxon>Nocardioides</taxon>
    </lineage>
</organism>
<dbReference type="SUPFAM" id="SSF88946">
    <property type="entry name" value="Sigma2 domain of RNA polymerase sigma factors"/>
    <property type="match status" value="1"/>
</dbReference>
<dbReference type="Pfam" id="PF08281">
    <property type="entry name" value="Sigma70_r4_2"/>
    <property type="match status" value="1"/>
</dbReference>
<comment type="similarity">
    <text evidence="1">Belongs to the sigma-70 factor family. ECF subfamily.</text>
</comment>
<comment type="caution">
    <text evidence="9">The sequence shown here is derived from an EMBL/GenBank/DDBJ whole genome shotgun (WGS) entry which is preliminary data.</text>
</comment>
<dbReference type="InterPro" id="IPR052704">
    <property type="entry name" value="ECF_Sigma-70_Domain"/>
</dbReference>
<dbReference type="Gene3D" id="1.10.10.10">
    <property type="entry name" value="Winged helix-like DNA-binding domain superfamily/Winged helix DNA-binding domain"/>
    <property type="match status" value="1"/>
</dbReference>
<dbReference type="PANTHER" id="PTHR30173:SF43">
    <property type="entry name" value="ECF RNA POLYMERASE SIGMA FACTOR SIGI-RELATED"/>
    <property type="match status" value="1"/>
</dbReference>
<feature type="region of interest" description="Disordered" evidence="6">
    <location>
        <begin position="75"/>
        <end position="94"/>
    </location>
</feature>
<dbReference type="Gene3D" id="3.10.450.50">
    <property type="match status" value="1"/>
</dbReference>
<dbReference type="Gene3D" id="1.10.1740.10">
    <property type="match status" value="1"/>
</dbReference>
<dbReference type="AlphaFoldDB" id="A0A853C7E8"/>
<evidence type="ECO:0000256" key="2">
    <source>
        <dbReference type="ARBA" id="ARBA00011344"/>
    </source>
</evidence>
<evidence type="ECO:0000259" key="7">
    <source>
        <dbReference type="Pfam" id="PF04542"/>
    </source>
</evidence>
<keyword evidence="3" id="KW-0805">Transcription regulation</keyword>
<evidence type="ECO:0000256" key="5">
    <source>
        <dbReference type="ARBA" id="ARBA00023163"/>
    </source>
</evidence>
<dbReference type="InterPro" id="IPR014284">
    <property type="entry name" value="RNA_pol_sigma-70_dom"/>
</dbReference>
<feature type="domain" description="RNA polymerase sigma-70 region 2" evidence="7">
    <location>
        <begin position="8"/>
        <end position="73"/>
    </location>
</feature>
<protein>
    <submittedName>
        <fullName evidence="9">RNA polymerase sigma-70 factor (ECF subfamily)</fullName>
    </submittedName>
</protein>
<evidence type="ECO:0000256" key="6">
    <source>
        <dbReference type="SAM" id="MobiDB-lite"/>
    </source>
</evidence>
<dbReference type="InterPro" id="IPR036388">
    <property type="entry name" value="WH-like_DNA-bd_sf"/>
</dbReference>
<dbReference type="RefSeq" id="WP_343047307.1">
    <property type="nucleotide sequence ID" value="NZ_JACCFP010000001.1"/>
</dbReference>
<dbReference type="Pfam" id="PF04542">
    <property type="entry name" value="Sigma70_r2"/>
    <property type="match status" value="1"/>
</dbReference>
<reference evidence="9 10" key="1">
    <citation type="submission" date="2020-07" db="EMBL/GenBank/DDBJ databases">
        <title>Sequencing the genomes of 1000 actinobacteria strains.</title>
        <authorList>
            <person name="Klenk H.-P."/>
        </authorList>
    </citation>
    <scope>NUCLEOTIDE SEQUENCE [LARGE SCALE GENOMIC DNA]</scope>
    <source>
        <strain evidence="9 10">DSM 103833</strain>
    </source>
</reference>
<dbReference type="PANTHER" id="PTHR30173">
    <property type="entry name" value="SIGMA 19 FACTOR"/>
    <property type="match status" value="1"/>
</dbReference>
<dbReference type="InterPro" id="IPR032710">
    <property type="entry name" value="NTF2-like_dom_sf"/>
</dbReference>
<dbReference type="GO" id="GO:0006352">
    <property type="term" value="P:DNA-templated transcription initiation"/>
    <property type="evidence" value="ECO:0007669"/>
    <property type="project" value="InterPro"/>
</dbReference>
<dbReference type="InterPro" id="IPR013249">
    <property type="entry name" value="RNA_pol_sigma70_r4_t2"/>
</dbReference>
<dbReference type="InterPro" id="IPR013325">
    <property type="entry name" value="RNA_pol_sigma_r2"/>
</dbReference>
<evidence type="ECO:0000313" key="9">
    <source>
        <dbReference type="EMBL" id="NYJ03484.1"/>
    </source>
</evidence>
<dbReference type="EMBL" id="JACCFP010000001">
    <property type="protein sequence ID" value="NYJ03484.1"/>
    <property type="molecule type" value="Genomic_DNA"/>
</dbReference>
<evidence type="ECO:0000256" key="4">
    <source>
        <dbReference type="ARBA" id="ARBA00023082"/>
    </source>
</evidence>
<comment type="subunit">
    <text evidence="2">Interacts transiently with the RNA polymerase catalytic core formed by RpoA, RpoB, RpoC and RpoZ (2 alpha, 1 beta, 1 beta' and 1 omega subunit) to form the RNA polymerase holoenzyme that can initiate transcription.</text>
</comment>
<name>A0A853C7E8_9ACTN</name>
<keyword evidence="10" id="KW-1185">Reference proteome</keyword>
<dbReference type="NCBIfam" id="TIGR02937">
    <property type="entry name" value="sigma70-ECF"/>
    <property type="match status" value="1"/>
</dbReference>
<dbReference type="SUPFAM" id="SSF88659">
    <property type="entry name" value="Sigma3 and sigma4 domains of RNA polymerase sigma factors"/>
    <property type="match status" value="1"/>
</dbReference>
<dbReference type="Proteomes" id="UP000530424">
    <property type="component" value="Unassembled WGS sequence"/>
</dbReference>
<feature type="domain" description="RNA polymerase sigma factor 70 region 4 type 2" evidence="8">
    <location>
        <begin position="105"/>
        <end position="155"/>
    </location>
</feature>